<dbReference type="Gene3D" id="3.80.10.10">
    <property type="entry name" value="Ribonuclease Inhibitor"/>
    <property type="match status" value="1"/>
</dbReference>
<dbReference type="SUPFAM" id="SSF52047">
    <property type="entry name" value="RNI-like"/>
    <property type="match status" value="1"/>
</dbReference>
<accession>A0A9P5TJK8</accession>
<protein>
    <submittedName>
        <fullName evidence="1">Uncharacterized protein</fullName>
    </submittedName>
</protein>
<dbReference type="InterPro" id="IPR032675">
    <property type="entry name" value="LRR_dom_sf"/>
</dbReference>
<dbReference type="EMBL" id="JADNYJ010000111">
    <property type="protein sequence ID" value="KAF8884060.1"/>
    <property type="molecule type" value="Genomic_DNA"/>
</dbReference>
<evidence type="ECO:0000313" key="1">
    <source>
        <dbReference type="EMBL" id="KAF8884060.1"/>
    </source>
</evidence>
<gene>
    <name evidence="1" type="ORF">CPB84DRAFT_1789545</name>
</gene>
<comment type="caution">
    <text evidence="1">The sequence shown here is derived from an EMBL/GenBank/DDBJ whole genome shotgun (WGS) entry which is preliminary data.</text>
</comment>
<evidence type="ECO:0000313" key="2">
    <source>
        <dbReference type="Proteomes" id="UP000724874"/>
    </source>
</evidence>
<organism evidence="1 2">
    <name type="scientific">Gymnopilus junonius</name>
    <name type="common">Spectacular rustgill mushroom</name>
    <name type="synonym">Gymnopilus spectabilis subsp. junonius</name>
    <dbReference type="NCBI Taxonomy" id="109634"/>
    <lineage>
        <taxon>Eukaryota</taxon>
        <taxon>Fungi</taxon>
        <taxon>Dikarya</taxon>
        <taxon>Basidiomycota</taxon>
        <taxon>Agaricomycotina</taxon>
        <taxon>Agaricomycetes</taxon>
        <taxon>Agaricomycetidae</taxon>
        <taxon>Agaricales</taxon>
        <taxon>Agaricineae</taxon>
        <taxon>Hymenogastraceae</taxon>
        <taxon>Gymnopilus</taxon>
    </lineage>
</organism>
<proteinExistence type="predicted"/>
<keyword evidence="2" id="KW-1185">Reference proteome</keyword>
<reference evidence="1" key="1">
    <citation type="submission" date="2020-11" db="EMBL/GenBank/DDBJ databases">
        <authorList>
            <consortium name="DOE Joint Genome Institute"/>
            <person name="Ahrendt S."/>
            <person name="Riley R."/>
            <person name="Andreopoulos W."/>
            <person name="LaButti K."/>
            <person name="Pangilinan J."/>
            <person name="Ruiz-duenas F.J."/>
            <person name="Barrasa J.M."/>
            <person name="Sanchez-Garcia M."/>
            <person name="Camarero S."/>
            <person name="Miyauchi S."/>
            <person name="Serrano A."/>
            <person name="Linde D."/>
            <person name="Babiker R."/>
            <person name="Drula E."/>
            <person name="Ayuso-Fernandez I."/>
            <person name="Pacheco R."/>
            <person name="Padilla G."/>
            <person name="Ferreira P."/>
            <person name="Barriuso J."/>
            <person name="Kellner H."/>
            <person name="Castanera R."/>
            <person name="Alfaro M."/>
            <person name="Ramirez L."/>
            <person name="Pisabarro A.G."/>
            <person name="Kuo A."/>
            <person name="Tritt A."/>
            <person name="Lipzen A."/>
            <person name="He G."/>
            <person name="Yan M."/>
            <person name="Ng V."/>
            <person name="Cullen D."/>
            <person name="Martin F."/>
            <person name="Rosso M.-N."/>
            <person name="Henrissat B."/>
            <person name="Hibbett D."/>
            <person name="Martinez A.T."/>
            <person name="Grigoriev I.V."/>
        </authorList>
    </citation>
    <scope>NUCLEOTIDE SEQUENCE</scope>
    <source>
        <strain evidence="1">AH 44721</strain>
    </source>
</reference>
<dbReference type="OrthoDB" id="2691283at2759"/>
<sequence>MWPTNEDVHHWCSLFSESRPTNLRHLMLSSNILVTETFPPLLPALFPHLEVLDLSDNPSGTRGGLFRQNLLLLLPPVNLPRLKQIKIHTHWPPSIDDVLRILQKIVPARGCTLQFCSVSPDDFNSVNSFSDVLPKYLQYAREIFSPLSGIKADVTIASNIVEFLVSTRDQEYLKFLLKCEDRDCSVQIIPDFIACFDSFECKEIKRLSLVLHPPLERPELVSTAIERLTRAFPQLEELEVDGDTLHNLDLFQQDVQFIVFPALKSITVRKCGAQWIKSFMDSRISSGGTVETLALTIDPDIIAVLGILRSFEGLTLQLSDPEGQVSLSMRIE</sequence>
<dbReference type="AlphaFoldDB" id="A0A9P5TJK8"/>
<dbReference type="Proteomes" id="UP000724874">
    <property type="component" value="Unassembled WGS sequence"/>
</dbReference>
<name>A0A9P5TJK8_GYMJU</name>